<dbReference type="SUPFAM" id="SSF75625">
    <property type="entry name" value="YebC-like"/>
    <property type="match status" value="1"/>
</dbReference>
<dbReference type="Pfam" id="PF02867">
    <property type="entry name" value="Ribonuc_red_lgC"/>
    <property type="match status" value="2"/>
</dbReference>
<reference evidence="17 18" key="1">
    <citation type="submission" date="2017-12" db="EMBL/GenBank/DDBJ databases">
        <authorList>
            <person name="Hurst M.R.H."/>
        </authorList>
    </citation>
    <scope>NUCLEOTIDE SEQUENCE [LARGE SCALE GENOMIC DNA]</scope>
    <source>
        <strain evidence="17 18">BM15</strain>
    </source>
</reference>
<dbReference type="CDD" id="cd02888">
    <property type="entry name" value="RNR_II_dimer"/>
    <property type="match status" value="1"/>
</dbReference>
<feature type="domain" description="Ribonucleotide reductase large subunit C-terminal" evidence="14">
    <location>
        <begin position="198"/>
        <end position="747"/>
    </location>
</feature>
<evidence type="ECO:0000259" key="16">
    <source>
        <dbReference type="Pfam" id="PF12637"/>
    </source>
</evidence>
<dbReference type="InterPro" id="IPR050862">
    <property type="entry name" value="RdRp_reductase_class-2"/>
</dbReference>
<dbReference type="InterPro" id="IPR029072">
    <property type="entry name" value="YebC-like"/>
</dbReference>
<dbReference type="Pfam" id="PF12637">
    <property type="entry name" value="TSCPD"/>
    <property type="match status" value="1"/>
</dbReference>
<keyword evidence="9" id="KW-1015">Disulfide bond</keyword>
<accession>A0A2K9EIB3</accession>
<comment type="catalytic activity">
    <reaction evidence="12 13">
        <text>a 2'-deoxyribonucleoside 5'-diphosphate + [thioredoxin]-disulfide + H2O = a ribonucleoside 5'-diphosphate + [thioredoxin]-dithiol</text>
        <dbReference type="Rhea" id="RHEA:23252"/>
        <dbReference type="Rhea" id="RHEA-COMP:10698"/>
        <dbReference type="Rhea" id="RHEA-COMP:10700"/>
        <dbReference type="ChEBI" id="CHEBI:15377"/>
        <dbReference type="ChEBI" id="CHEBI:29950"/>
        <dbReference type="ChEBI" id="CHEBI:50058"/>
        <dbReference type="ChEBI" id="CHEBI:57930"/>
        <dbReference type="ChEBI" id="CHEBI:73316"/>
        <dbReference type="EC" id="1.17.4.1"/>
    </reaction>
</comment>
<dbReference type="InterPro" id="IPR013344">
    <property type="entry name" value="RNR_NrdJ/NrdZ"/>
</dbReference>
<evidence type="ECO:0000256" key="11">
    <source>
        <dbReference type="ARBA" id="ARBA00025437"/>
    </source>
</evidence>
<dbReference type="Pfam" id="PF08471">
    <property type="entry name" value="Ribonuc_red_2_N"/>
    <property type="match status" value="1"/>
</dbReference>
<evidence type="ECO:0000256" key="6">
    <source>
        <dbReference type="ARBA" id="ARBA00022634"/>
    </source>
</evidence>
<keyword evidence="18" id="KW-1185">Reference proteome</keyword>
<dbReference type="GO" id="GO:0071897">
    <property type="term" value="P:DNA biosynthetic process"/>
    <property type="evidence" value="ECO:0007669"/>
    <property type="project" value="UniProtKB-KW"/>
</dbReference>
<dbReference type="EC" id="1.17.4.1" evidence="3 13"/>
<dbReference type="PANTHER" id="PTHR43371">
    <property type="entry name" value="VITAMIN B12-DEPENDENT RIBONUCLEOTIDE REDUCTASE"/>
    <property type="match status" value="1"/>
</dbReference>
<evidence type="ECO:0000256" key="9">
    <source>
        <dbReference type="ARBA" id="ARBA00023157"/>
    </source>
</evidence>
<dbReference type="InterPro" id="IPR013678">
    <property type="entry name" value="RNR_2_N"/>
</dbReference>
<comment type="similarity">
    <text evidence="2 13">Belongs to the ribonucleoside diphosphate reductase class-2 family.</text>
</comment>
<gene>
    <name evidence="17" type="ORF">CUV01_12520</name>
</gene>
<dbReference type="InterPro" id="IPR024434">
    <property type="entry name" value="TSCPD_dom"/>
</dbReference>
<name>A0A2K9EIB3_9RHOB</name>
<dbReference type="FunFam" id="3.20.70.20:FF:000016">
    <property type="entry name" value="Vitamin B12-dependent ribonucleotide reductase"/>
    <property type="match status" value="1"/>
</dbReference>
<dbReference type="FunFam" id="3.20.70.20:FF:000017">
    <property type="entry name" value="Vitamin B12-dependent ribonucleotide reductase"/>
    <property type="match status" value="1"/>
</dbReference>
<evidence type="ECO:0000256" key="12">
    <source>
        <dbReference type="ARBA" id="ARBA00047754"/>
    </source>
</evidence>
<evidence type="ECO:0000256" key="10">
    <source>
        <dbReference type="ARBA" id="ARBA00023285"/>
    </source>
</evidence>
<dbReference type="NCBIfam" id="NF005736">
    <property type="entry name" value="PRK07562.1"/>
    <property type="match status" value="1"/>
</dbReference>
<dbReference type="KEGG" id="paro:CUV01_12520"/>
<evidence type="ECO:0000256" key="5">
    <source>
        <dbReference type="ARBA" id="ARBA00022628"/>
    </source>
</evidence>
<evidence type="ECO:0000256" key="3">
    <source>
        <dbReference type="ARBA" id="ARBA00012274"/>
    </source>
</evidence>
<dbReference type="AlphaFoldDB" id="A0A2K9EIB3"/>
<dbReference type="GO" id="GO:0004748">
    <property type="term" value="F:ribonucleoside-diphosphate reductase activity, thioredoxin disulfide as acceptor"/>
    <property type="evidence" value="ECO:0007669"/>
    <property type="project" value="UniProtKB-EC"/>
</dbReference>
<evidence type="ECO:0000259" key="15">
    <source>
        <dbReference type="Pfam" id="PF08471"/>
    </source>
</evidence>
<evidence type="ECO:0000256" key="4">
    <source>
        <dbReference type="ARBA" id="ARBA00014409"/>
    </source>
</evidence>
<feature type="domain" description="Ribonucleotide reductase large subunit C-terminal" evidence="14">
    <location>
        <begin position="806"/>
        <end position="910"/>
    </location>
</feature>
<dbReference type="Proteomes" id="UP000233742">
    <property type="component" value="Chromosome"/>
</dbReference>
<evidence type="ECO:0000256" key="7">
    <source>
        <dbReference type="ARBA" id="ARBA00022741"/>
    </source>
</evidence>
<dbReference type="InterPro" id="IPR000788">
    <property type="entry name" value="RNR_lg_C"/>
</dbReference>
<dbReference type="GO" id="GO:0031419">
    <property type="term" value="F:cobalamin binding"/>
    <property type="evidence" value="ECO:0007669"/>
    <property type="project" value="UniProtKB-KW"/>
</dbReference>
<keyword evidence="10 13" id="KW-0170">Cobalt</keyword>
<dbReference type="PRINTS" id="PR01183">
    <property type="entry name" value="RIBORDTASEM1"/>
</dbReference>
<proteinExistence type="inferred from homology"/>
<organism evidence="17 18">
    <name type="scientific">Paracoccus tegillarcae</name>
    <dbReference type="NCBI Taxonomy" id="1529068"/>
    <lineage>
        <taxon>Bacteria</taxon>
        <taxon>Pseudomonadati</taxon>
        <taxon>Pseudomonadota</taxon>
        <taxon>Alphaproteobacteria</taxon>
        <taxon>Rhodobacterales</taxon>
        <taxon>Paracoccaceae</taxon>
        <taxon>Paracoccus</taxon>
    </lineage>
</organism>
<keyword evidence="7 13" id="KW-0547">Nucleotide-binding</keyword>
<sequence length="1214" mass="132479">MKIERRFTTEDSGAYGDIEFRNTVSEIRNPDGKLVFQNEHVEVPKGWSQVASDVIAQKYFRKAGVPAAMKRVKEKGVPEFLWRSVPDQDALSALPEDQRFIGENSARQVFDRLAGAWAYWGWKGGYFTDEADASAYYDEMRHMLARQMAAPNSPQWFNTGLHWAYGIDGPGQGHFYVDYKTGKLVKSDSAYEHPQPHACFIQSVSDDLVNEGGIMDLWVREARLFKYGSGTGTNFSSLRAEGESLSGGGKSSGLMGFLKIGDRAAGAIKSGGTTRRAAKMVICDMDHPDIEQFINWKVIEEQKVASLVAGSKVHEQKLNEIFAAIREWDGSIEDATDPAKNEALKAAIRAGKKAMIPETYVNRILQYARQGFDSIEFPTYDTDWDSEAYVTVSGQNSNNSVRVTDAFLTAVREDEPWELLRRIDGKVAKTISARELWDQVGHAAWACADPGIQFHDTVNAWHTCPEDGAIRGSNPCSEYMFLDDTACNLASMNLLTFFKDGEFDAEAYVHATRLWTVTLEISVLMAQFPSKEIAQRSYDYRTLGLGYANIGGLLMNMGLGYDSDEGRALCGALTAIMTGVAYATSAEMAGELGAFPGYARNADHMLRVIRNHRAAAHGADSFEGLNVNPVALDAKNCADKRLVAMAREAWDEALALGEKHGYRNAQSTVIAPTGTIGLVMDCDTTGIEPDFALVKFKKLAGGGYFKIINQSVPAALEKLGYGSAQIEEIIAYAVGHGSLGNAPGINHTALAGHGFGPREIEKVEAALATAFDIRFVFNQWTLGEDFCKDTLGIPAAKLSDPSFDLLRHLGFTKAQVEAANDHVCGTMTLEGAPFLKEEHYVVFDCANACGKKGKRYLSVDSHIRMMAAAQSFISGAISKTINMPNDATIADALASYELSWSLGIKANALYRDGSKLSQPLASALVEDDEEAEEILTNGSAQEKAVVIAEKIVEKIIVKEMVRTHREKLPQRRKGYTQKAIVGGHKVYLRTGEYDDGNLGEIFIDMHKEGAGFRAMMNNFAIAVSVGLQYGVPLEEFVDAFTFTRFEPAGMVQGNDSIKNATSILDYVFRELAVSYLDRTDLAHVKPEGASFDDLGDGEGEGRPNVAPVTDQSELKSLTMLKQISSAGYLRKRLPQELMVLQGGVSTAAVATGMAEAAATFEVAELSTLKTVDARTKAKMQGYEGDPCGECGNYTLVRNGTCMKCNTCGGTSGCS</sequence>
<evidence type="ECO:0000256" key="1">
    <source>
        <dbReference type="ARBA" id="ARBA00001922"/>
    </source>
</evidence>
<dbReference type="PANTHER" id="PTHR43371:SF1">
    <property type="entry name" value="RIBONUCLEOSIDE-DIPHOSPHATE REDUCTASE"/>
    <property type="match status" value="1"/>
</dbReference>
<dbReference type="NCBIfam" id="TIGR02504">
    <property type="entry name" value="NrdJ_Z"/>
    <property type="match status" value="1"/>
</dbReference>
<dbReference type="GO" id="GO:0000166">
    <property type="term" value="F:nucleotide binding"/>
    <property type="evidence" value="ECO:0007669"/>
    <property type="project" value="UniProtKB-KW"/>
</dbReference>
<comment type="function">
    <text evidence="11 13">Catalyzes the reduction of ribonucleotides to deoxyribonucleotides. May function to provide a pool of deoxyribonucleotide precursors for DNA repair during oxygen limitation and/or for immediate growth after restoration of oxygen.</text>
</comment>
<feature type="domain" description="Ribonucleotide reductase class II vitamin B12-dependent N-terminal" evidence="15">
    <location>
        <begin position="22"/>
        <end position="147"/>
    </location>
</feature>
<evidence type="ECO:0000313" key="18">
    <source>
        <dbReference type="Proteomes" id="UP000233742"/>
    </source>
</evidence>
<evidence type="ECO:0000256" key="2">
    <source>
        <dbReference type="ARBA" id="ARBA00007405"/>
    </source>
</evidence>
<protein>
    <recommendedName>
        <fullName evidence="4 13">Vitamin B12-dependent ribonucleotide reductase</fullName>
        <ecNumber evidence="3 13">1.17.4.1</ecNumber>
    </recommendedName>
</protein>
<dbReference type="EMBL" id="CP025408">
    <property type="protein sequence ID" value="AUH34109.1"/>
    <property type="molecule type" value="Genomic_DNA"/>
</dbReference>
<evidence type="ECO:0000256" key="8">
    <source>
        <dbReference type="ARBA" id="ARBA00023002"/>
    </source>
</evidence>
<dbReference type="OrthoDB" id="9762933at2"/>
<dbReference type="GO" id="GO:0050897">
    <property type="term" value="F:cobalt ion binding"/>
    <property type="evidence" value="ECO:0007669"/>
    <property type="project" value="InterPro"/>
</dbReference>
<keyword evidence="6 13" id="KW-0237">DNA synthesis</keyword>
<dbReference type="RefSeq" id="WP_101460773.1">
    <property type="nucleotide sequence ID" value="NZ_CP025408.1"/>
</dbReference>
<dbReference type="Gene3D" id="3.20.70.20">
    <property type="match status" value="3"/>
</dbReference>
<evidence type="ECO:0000313" key="17">
    <source>
        <dbReference type="EMBL" id="AUH34109.1"/>
    </source>
</evidence>
<comment type="cofactor">
    <cofactor evidence="1 13">
        <name>adenosylcob(III)alamin</name>
        <dbReference type="ChEBI" id="CHEBI:18408"/>
    </cofactor>
</comment>
<feature type="domain" description="TSCPD" evidence="16">
    <location>
        <begin position="968"/>
        <end position="1072"/>
    </location>
</feature>
<evidence type="ECO:0000259" key="14">
    <source>
        <dbReference type="Pfam" id="PF02867"/>
    </source>
</evidence>
<evidence type="ECO:0000256" key="13">
    <source>
        <dbReference type="RuleBase" id="RU364064"/>
    </source>
</evidence>
<keyword evidence="8 13" id="KW-0560">Oxidoreductase</keyword>
<keyword evidence="5 13" id="KW-0846">Cobalamin</keyword>
<dbReference type="SUPFAM" id="SSF51998">
    <property type="entry name" value="PFL-like glycyl radical enzymes"/>
    <property type="match status" value="1"/>
</dbReference>